<keyword evidence="4" id="KW-0472">Membrane</keyword>
<dbReference type="EMBL" id="JBJQOH010000007">
    <property type="protein sequence ID" value="KAL3678702.1"/>
    <property type="molecule type" value="Genomic_DNA"/>
</dbReference>
<evidence type="ECO:0000256" key="3">
    <source>
        <dbReference type="ARBA" id="ARBA00022989"/>
    </source>
</evidence>
<evidence type="ECO:0000313" key="7">
    <source>
        <dbReference type="Proteomes" id="UP001633002"/>
    </source>
</evidence>
<protein>
    <submittedName>
        <fullName evidence="6">Uncharacterized protein</fullName>
    </submittedName>
</protein>
<comment type="subcellular location">
    <subcellularLocation>
        <location evidence="1">Membrane</location>
        <topology evidence="1">Multi-pass membrane protein</topology>
    </subcellularLocation>
</comment>
<keyword evidence="2" id="KW-0812">Transmembrane</keyword>
<dbReference type="Proteomes" id="UP001633002">
    <property type="component" value="Unassembled WGS sequence"/>
</dbReference>
<evidence type="ECO:0000256" key="1">
    <source>
        <dbReference type="ARBA" id="ARBA00004141"/>
    </source>
</evidence>
<sequence>MDPRVQGGRPQNDTYGQKGRPLENLYQQRGKQPADEQFGEQRGRQDDSSTVQQQRRGKQQVVEEQKPIGGQRGWGEDPFARGKQPQIQDPFAAQRGNLGDPFRSISPSSMQESSPKYQETSTRLQTAKEPYAQLDFEEPDKPASSYYGGHAELHDAPGPAVNPALTTMVKMVTMLNFMKVELGETKSLKSGEQWRAAGAEFIGTLLFVYLGCGSVVATGMQTTYIFYLKSSFGI</sequence>
<keyword evidence="3" id="KW-1133">Transmembrane helix</keyword>
<evidence type="ECO:0000256" key="2">
    <source>
        <dbReference type="ARBA" id="ARBA00022692"/>
    </source>
</evidence>
<feature type="region of interest" description="Disordered" evidence="5">
    <location>
        <begin position="1"/>
        <end position="119"/>
    </location>
</feature>
<dbReference type="AlphaFoldDB" id="A0ABD3GJK8"/>
<gene>
    <name evidence="6" type="ORF">R1sor_021658</name>
</gene>
<accession>A0ABD3GJK8</accession>
<reference evidence="6 7" key="1">
    <citation type="submission" date="2024-09" db="EMBL/GenBank/DDBJ databases">
        <title>Chromosome-scale assembly of Riccia sorocarpa.</title>
        <authorList>
            <person name="Paukszto L."/>
        </authorList>
    </citation>
    <scope>NUCLEOTIDE SEQUENCE [LARGE SCALE GENOMIC DNA]</scope>
    <source>
        <strain evidence="6">LP-2024</strain>
        <tissue evidence="6">Aerial parts of the thallus</tissue>
    </source>
</reference>
<dbReference type="SUPFAM" id="SSF81338">
    <property type="entry name" value="Aquaporin-like"/>
    <property type="match status" value="1"/>
</dbReference>
<keyword evidence="7" id="KW-1185">Reference proteome</keyword>
<dbReference type="Gene3D" id="1.20.1080.10">
    <property type="entry name" value="Glycerol uptake facilitator protein"/>
    <property type="match status" value="1"/>
</dbReference>
<feature type="compositionally biased region" description="Low complexity" evidence="5">
    <location>
        <begin position="51"/>
        <end position="60"/>
    </location>
</feature>
<proteinExistence type="predicted"/>
<evidence type="ECO:0000313" key="6">
    <source>
        <dbReference type="EMBL" id="KAL3678702.1"/>
    </source>
</evidence>
<evidence type="ECO:0000256" key="4">
    <source>
        <dbReference type="ARBA" id="ARBA00023136"/>
    </source>
</evidence>
<name>A0ABD3GJK8_9MARC</name>
<comment type="caution">
    <text evidence="6">The sequence shown here is derived from an EMBL/GenBank/DDBJ whole genome shotgun (WGS) entry which is preliminary data.</text>
</comment>
<dbReference type="GO" id="GO:0016020">
    <property type="term" value="C:membrane"/>
    <property type="evidence" value="ECO:0007669"/>
    <property type="project" value="UniProtKB-SubCell"/>
</dbReference>
<evidence type="ECO:0000256" key="5">
    <source>
        <dbReference type="SAM" id="MobiDB-lite"/>
    </source>
</evidence>
<organism evidence="6 7">
    <name type="scientific">Riccia sorocarpa</name>
    <dbReference type="NCBI Taxonomy" id="122646"/>
    <lineage>
        <taxon>Eukaryota</taxon>
        <taxon>Viridiplantae</taxon>
        <taxon>Streptophyta</taxon>
        <taxon>Embryophyta</taxon>
        <taxon>Marchantiophyta</taxon>
        <taxon>Marchantiopsida</taxon>
        <taxon>Marchantiidae</taxon>
        <taxon>Marchantiales</taxon>
        <taxon>Ricciaceae</taxon>
        <taxon>Riccia</taxon>
    </lineage>
</organism>
<feature type="compositionally biased region" description="Low complexity" evidence="5">
    <location>
        <begin position="104"/>
        <end position="114"/>
    </location>
</feature>
<dbReference type="InterPro" id="IPR023271">
    <property type="entry name" value="Aquaporin-like"/>
</dbReference>